<dbReference type="InterPro" id="IPR058525">
    <property type="entry name" value="DUF8212"/>
</dbReference>
<organism evidence="3 4">
    <name type="scientific">Neoarthrinium moseri</name>
    <dbReference type="NCBI Taxonomy" id="1658444"/>
    <lineage>
        <taxon>Eukaryota</taxon>
        <taxon>Fungi</taxon>
        <taxon>Dikarya</taxon>
        <taxon>Ascomycota</taxon>
        <taxon>Pezizomycotina</taxon>
        <taxon>Sordariomycetes</taxon>
        <taxon>Xylariomycetidae</taxon>
        <taxon>Amphisphaeriales</taxon>
        <taxon>Apiosporaceae</taxon>
        <taxon>Neoarthrinium</taxon>
    </lineage>
</organism>
<evidence type="ECO:0000313" key="4">
    <source>
        <dbReference type="Proteomes" id="UP000829685"/>
    </source>
</evidence>
<dbReference type="AlphaFoldDB" id="A0A9Q0AMG4"/>
<dbReference type="EMBL" id="JAFIMR010000012">
    <property type="protein sequence ID" value="KAI1871692.1"/>
    <property type="molecule type" value="Genomic_DNA"/>
</dbReference>
<evidence type="ECO:0000259" key="2">
    <source>
        <dbReference type="Pfam" id="PF26640"/>
    </source>
</evidence>
<dbReference type="PANTHER" id="PTHR10622">
    <property type="entry name" value="HET DOMAIN-CONTAINING PROTEIN"/>
    <property type="match status" value="1"/>
</dbReference>
<proteinExistence type="predicted"/>
<sequence>MRLINVRTLEFEEFVGRDKPPYAILSHTWEDREVSFSQYRDWRRNHCRLVEEIQHEDLGREAQHEWQIVVLSDLAIDWDELIRDNAEHGPGLTKILNCAKEATKDGCGYIWVDTCCIDKSSSAELQEAINSMFRWYEEAYTCYAYLSDVTSSDIQANGSSFTKSRWFKRGWTLQELLAPSEVYFYNKNWTSIESRSKLSLKIEDITGIKSVYLRLGNTGLTRSKVIKRASVAQRMSWAAGRETTREEDIAYCLLGLFGIHMPMLYGEGDRAFRRLQEEIMRNSRDSSLFAWGYSGQLIPTDVNCDGILARSPKQFKGCATVRTDLYAKDARNESSMSQGLLRLRAPIVEDPIHKNLVYAVLSCRVTVTRETAPKGKAGDSSSDESVDRYTTKSIDYEHLVLPLISTRDYPSDEEEDGDELEHNMYLRAEWLFPIVYPGILDAKYTTRSILITGDRDVLPELQHTFICNDQEYLSEWKLRGMYPPQLDTQTIHQFDDIEMGSSDTEDQICRDHLRLRWYERGKGEYVLLLIDLKTALSRQFVIDERIPQEDSWCTIFRLEKPMNLRRAQRLVLKYGFLNLKPGILKDEAGLIIRHERLLEVTGTSDDKMYENLKFAKEYLATSRDVGW</sequence>
<evidence type="ECO:0008006" key="5">
    <source>
        <dbReference type="Google" id="ProtNLM"/>
    </source>
</evidence>
<protein>
    <recommendedName>
        <fullName evidence="5">Heterokaryon incompatibility domain-containing protein</fullName>
    </recommendedName>
</protein>
<name>A0A9Q0AMG4_9PEZI</name>
<dbReference type="Pfam" id="PF06985">
    <property type="entry name" value="HET"/>
    <property type="match status" value="1"/>
</dbReference>
<dbReference type="InterPro" id="IPR010730">
    <property type="entry name" value="HET"/>
</dbReference>
<dbReference type="PANTHER" id="PTHR10622:SF10">
    <property type="entry name" value="HET DOMAIN-CONTAINING PROTEIN"/>
    <property type="match status" value="1"/>
</dbReference>
<keyword evidence="4" id="KW-1185">Reference proteome</keyword>
<comment type="caution">
    <text evidence="3">The sequence shown here is derived from an EMBL/GenBank/DDBJ whole genome shotgun (WGS) entry which is preliminary data.</text>
</comment>
<reference evidence="3" key="1">
    <citation type="submission" date="2021-03" db="EMBL/GenBank/DDBJ databases">
        <title>Revisited historic fungal species revealed as producer of novel bioactive compounds through whole genome sequencing and comparative genomics.</title>
        <authorList>
            <person name="Vignolle G.A."/>
            <person name="Hochenegger N."/>
            <person name="Mach R.L."/>
            <person name="Mach-Aigner A.R."/>
            <person name="Javad Rahimi M."/>
            <person name="Salim K.A."/>
            <person name="Chan C.M."/>
            <person name="Lim L.B.L."/>
            <person name="Cai F."/>
            <person name="Druzhinina I.S."/>
            <person name="U'Ren J.M."/>
            <person name="Derntl C."/>
        </authorList>
    </citation>
    <scope>NUCLEOTIDE SEQUENCE</scope>
    <source>
        <strain evidence="3">TUCIM 5799</strain>
    </source>
</reference>
<accession>A0A9Q0AMG4</accession>
<dbReference type="Proteomes" id="UP000829685">
    <property type="component" value="Unassembled WGS sequence"/>
</dbReference>
<feature type="domain" description="DUF8212" evidence="2">
    <location>
        <begin position="270"/>
        <end position="298"/>
    </location>
</feature>
<evidence type="ECO:0000259" key="1">
    <source>
        <dbReference type="Pfam" id="PF06985"/>
    </source>
</evidence>
<dbReference type="Pfam" id="PF26640">
    <property type="entry name" value="DUF8212"/>
    <property type="match status" value="1"/>
</dbReference>
<gene>
    <name evidence="3" type="ORF">JX265_005678</name>
</gene>
<evidence type="ECO:0000313" key="3">
    <source>
        <dbReference type="EMBL" id="KAI1871692.1"/>
    </source>
</evidence>
<feature type="domain" description="Heterokaryon incompatibility" evidence="1">
    <location>
        <begin position="22"/>
        <end position="153"/>
    </location>
</feature>